<sequence length="79" mass="8368">MCDRALFDAQTAPLHGAVDGESELDDGILKVSVASSAHTAVDDEPVAIDPYTYNIDSGLAIISFEGDFIALSMILTHDD</sequence>
<protein>
    <submittedName>
        <fullName evidence="1">Uncharacterized protein</fullName>
    </submittedName>
</protein>
<dbReference type="Proteomes" id="UP000033930">
    <property type="component" value="Unassembled WGS sequence"/>
</dbReference>
<reference evidence="1 2" key="1">
    <citation type="journal article" date="2015" name="Nature">
        <title>rRNA introns, odd ribosomes, and small enigmatic genomes across a large radiation of phyla.</title>
        <authorList>
            <person name="Brown C.T."/>
            <person name="Hug L.A."/>
            <person name="Thomas B.C."/>
            <person name="Sharon I."/>
            <person name="Castelle C.J."/>
            <person name="Singh A."/>
            <person name="Wilkins M.J."/>
            <person name="Williams K.H."/>
            <person name="Banfield J.F."/>
        </authorList>
    </citation>
    <scope>NUCLEOTIDE SEQUENCE [LARGE SCALE GENOMIC DNA]</scope>
</reference>
<evidence type="ECO:0000313" key="1">
    <source>
        <dbReference type="EMBL" id="KKR99837.1"/>
    </source>
</evidence>
<proteinExistence type="predicted"/>
<accession>A0A0G0YHL2</accession>
<dbReference type="EMBL" id="LCAW01000002">
    <property type="protein sequence ID" value="KKR99837.1"/>
    <property type="molecule type" value="Genomic_DNA"/>
</dbReference>
<name>A0A0G0YHL2_9BACT</name>
<organism evidence="1 2">
    <name type="scientific">Candidatus Uhrbacteria bacterium GW2011_GWC1_41_20</name>
    <dbReference type="NCBI Taxonomy" id="1618983"/>
    <lineage>
        <taxon>Bacteria</taxon>
        <taxon>Candidatus Uhriibacteriota</taxon>
    </lineage>
</organism>
<evidence type="ECO:0000313" key="2">
    <source>
        <dbReference type="Proteomes" id="UP000033930"/>
    </source>
</evidence>
<gene>
    <name evidence="1" type="ORF">UU50_C0002G0019</name>
</gene>
<dbReference type="AlphaFoldDB" id="A0A0G0YHL2"/>
<comment type="caution">
    <text evidence="1">The sequence shown here is derived from an EMBL/GenBank/DDBJ whole genome shotgun (WGS) entry which is preliminary data.</text>
</comment>